<dbReference type="Pfam" id="PF00534">
    <property type="entry name" value="Glycos_transf_1"/>
    <property type="match status" value="1"/>
</dbReference>
<comment type="caution">
    <text evidence="4">The sequence shown here is derived from an EMBL/GenBank/DDBJ whole genome shotgun (WGS) entry which is preliminary data.</text>
</comment>
<accession>A0A0D0SC41</accession>
<dbReference type="Proteomes" id="UP000032210">
    <property type="component" value="Unassembled WGS sequence"/>
</dbReference>
<dbReference type="SUPFAM" id="SSF53756">
    <property type="entry name" value="UDP-Glycosyltransferase/glycogen phosphorylase"/>
    <property type="match status" value="1"/>
</dbReference>
<evidence type="ECO:0000256" key="1">
    <source>
        <dbReference type="ARBA" id="ARBA00022679"/>
    </source>
</evidence>
<dbReference type="InterPro" id="IPR028098">
    <property type="entry name" value="Glyco_trans_4-like_N"/>
</dbReference>
<dbReference type="EC" id="2.4.1.250" evidence="4"/>
<reference evidence="4 5" key="1">
    <citation type="submission" date="2015-01" db="EMBL/GenBank/DDBJ databases">
        <title>Genome sequence of the beneficial rhizobacterium Pseudomonas fluorescens 2-79.</title>
        <authorList>
            <person name="Thuermer A."/>
            <person name="Daniel R."/>
        </authorList>
    </citation>
    <scope>NUCLEOTIDE SEQUENCE [LARGE SCALE GENOMIC DNA]</scope>
    <source>
        <strain evidence="4 5">2-79</strain>
    </source>
</reference>
<dbReference type="PATRIC" id="fig|294.125.peg.4885"/>
<dbReference type="PANTHER" id="PTHR46401:SF2">
    <property type="entry name" value="GLYCOSYLTRANSFERASE WBBK-RELATED"/>
    <property type="match status" value="1"/>
</dbReference>
<dbReference type="GO" id="GO:0009103">
    <property type="term" value="P:lipopolysaccharide biosynthetic process"/>
    <property type="evidence" value="ECO:0007669"/>
    <property type="project" value="TreeGrafter"/>
</dbReference>
<keyword evidence="1 4" id="KW-0808">Transferase</keyword>
<keyword evidence="4" id="KW-0328">Glycosyltransferase</keyword>
<name>A0A0D0SC41_PSEFL</name>
<sequence length="367" mass="40745">MRVALDYRPATVAPSSGIARQVLALEHALRARANTEVLLFSEAPLDHPQRQTAVCPAWASPLDGLQRPQVRLGFERRFLPKALHAQQIDLYIATANMGLPLCRKPAGTRYVLVLHDLFQLTHRNFHRSRLKALAYRLIDGASIAWSVWQADRVWCPSQFSCNEAARVFPWARAKFRVLSNLVPELNAAPEPLPVSLPARYWLVVGTREPRKNMVFFLRQWQACRAANPDVPDVVLVGHASDVPADLGALPGLHWCSGLSDGQLQALYRHAACLWQPSYAEGFGLPVVEALSVGTPVAVARGSALDEVAPPSAPRFDPHNTGQLNDVMRQLAAHGATLDPQPQIDWARQFAEPAYRSRLDTLLKELDR</sequence>
<evidence type="ECO:0000259" key="2">
    <source>
        <dbReference type="Pfam" id="PF00534"/>
    </source>
</evidence>
<evidence type="ECO:0000259" key="3">
    <source>
        <dbReference type="Pfam" id="PF13439"/>
    </source>
</evidence>
<proteinExistence type="predicted"/>
<dbReference type="Gene3D" id="3.40.50.2000">
    <property type="entry name" value="Glycogen Phosphorylase B"/>
    <property type="match status" value="2"/>
</dbReference>
<gene>
    <name evidence="4" type="primary">mshA_2</name>
    <name evidence="4" type="ORF">PFLU3_47590</name>
</gene>
<dbReference type="EMBL" id="JXCQ01000066">
    <property type="protein sequence ID" value="KIR19818.1"/>
    <property type="molecule type" value="Genomic_DNA"/>
</dbReference>
<evidence type="ECO:0000313" key="4">
    <source>
        <dbReference type="EMBL" id="KIR19818.1"/>
    </source>
</evidence>
<dbReference type="GO" id="GO:0102710">
    <property type="term" value="F:D-inositol-3-phosphate glycosyltransferase activity"/>
    <property type="evidence" value="ECO:0007669"/>
    <property type="project" value="UniProtKB-EC"/>
</dbReference>
<protein>
    <submittedName>
        <fullName evidence="4">MshA_2 protein</fullName>
        <ecNumber evidence="4">2.4.1.250</ecNumber>
    </submittedName>
</protein>
<dbReference type="AlphaFoldDB" id="A0A0D0SC41"/>
<feature type="domain" description="Glycosyl transferase family 1" evidence="2">
    <location>
        <begin position="199"/>
        <end position="309"/>
    </location>
</feature>
<dbReference type="InterPro" id="IPR001296">
    <property type="entry name" value="Glyco_trans_1"/>
</dbReference>
<feature type="domain" description="Glycosyltransferase subfamily 4-like N-terminal" evidence="3">
    <location>
        <begin position="16"/>
        <end position="182"/>
    </location>
</feature>
<dbReference type="RefSeq" id="WP_043050960.1">
    <property type="nucleotide sequence ID" value="NZ_JXCQ01000066.1"/>
</dbReference>
<evidence type="ECO:0000313" key="5">
    <source>
        <dbReference type="Proteomes" id="UP000032210"/>
    </source>
</evidence>
<organism evidence="4 5">
    <name type="scientific">Pseudomonas fluorescens</name>
    <dbReference type="NCBI Taxonomy" id="294"/>
    <lineage>
        <taxon>Bacteria</taxon>
        <taxon>Pseudomonadati</taxon>
        <taxon>Pseudomonadota</taxon>
        <taxon>Gammaproteobacteria</taxon>
        <taxon>Pseudomonadales</taxon>
        <taxon>Pseudomonadaceae</taxon>
        <taxon>Pseudomonas</taxon>
    </lineage>
</organism>
<dbReference type="CDD" id="cd03809">
    <property type="entry name" value="GT4_MtfB-like"/>
    <property type="match status" value="1"/>
</dbReference>
<dbReference type="Pfam" id="PF13439">
    <property type="entry name" value="Glyco_transf_4"/>
    <property type="match status" value="1"/>
</dbReference>
<dbReference type="PANTHER" id="PTHR46401">
    <property type="entry name" value="GLYCOSYLTRANSFERASE WBBK-RELATED"/>
    <property type="match status" value="1"/>
</dbReference>